<dbReference type="RefSeq" id="WP_378245304.1">
    <property type="nucleotide sequence ID" value="NZ_JBHSKF010000003.1"/>
</dbReference>
<dbReference type="InterPro" id="IPR024520">
    <property type="entry name" value="DUF3558"/>
</dbReference>
<name>A0ABW0ELV4_9PSEU</name>
<comment type="caution">
    <text evidence="2">The sequence shown here is derived from an EMBL/GenBank/DDBJ whole genome shotgun (WGS) entry which is preliminary data.</text>
</comment>
<dbReference type="EMBL" id="JBHSKF010000003">
    <property type="protein sequence ID" value="MFC5286890.1"/>
    <property type="molecule type" value="Genomic_DNA"/>
</dbReference>
<dbReference type="Pfam" id="PF12079">
    <property type="entry name" value="DUF3558"/>
    <property type="match status" value="1"/>
</dbReference>
<accession>A0ABW0ELV4</accession>
<feature type="region of interest" description="Disordered" evidence="1">
    <location>
        <begin position="1"/>
        <end position="81"/>
    </location>
</feature>
<reference evidence="3" key="1">
    <citation type="journal article" date="2019" name="Int. J. Syst. Evol. Microbiol.">
        <title>The Global Catalogue of Microorganisms (GCM) 10K type strain sequencing project: providing services to taxonomists for standard genome sequencing and annotation.</title>
        <authorList>
            <consortium name="The Broad Institute Genomics Platform"/>
            <consortium name="The Broad Institute Genome Sequencing Center for Infectious Disease"/>
            <person name="Wu L."/>
            <person name="Ma J."/>
        </authorList>
    </citation>
    <scope>NUCLEOTIDE SEQUENCE [LARGE SCALE GENOMIC DNA]</scope>
    <source>
        <strain evidence="3">CCUG 59778</strain>
    </source>
</reference>
<dbReference type="Proteomes" id="UP001596157">
    <property type="component" value="Unassembled WGS sequence"/>
</dbReference>
<evidence type="ECO:0000313" key="2">
    <source>
        <dbReference type="EMBL" id="MFC5286890.1"/>
    </source>
</evidence>
<organism evidence="2 3">
    <name type="scientific">Actinokineospora guangxiensis</name>
    <dbReference type="NCBI Taxonomy" id="1490288"/>
    <lineage>
        <taxon>Bacteria</taxon>
        <taxon>Bacillati</taxon>
        <taxon>Actinomycetota</taxon>
        <taxon>Actinomycetes</taxon>
        <taxon>Pseudonocardiales</taxon>
        <taxon>Pseudonocardiaceae</taxon>
        <taxon>Actinokineospora</taxon>
    </lineage>
</organism>
<protein>
    <submittedName>
        <fullName evidence="2">DUF3558 domain-containing protein</fullName>
    </submittedName>
</protein>
<proteinExistence type="predicted"/>
<evidence type="ECO:0000313" key="3">
    <source>
        <dbReference type="Proteomes" id="UP001596157"/>
    </source>
</evidence>
<feature type="compositionally biased region" description="Low complexity" evidence="1">
    <location>
        <begin position="19"/>
        <end position="33"/>
    </location>
</feature>
<evidence type="ECO:0000256" key="1">
    <source>
        <dbReference type="SAM" id="MobiDB-lite"/>
    </source>
</evidence>
<gene>
    <name evidence="2" type="ORF">ACFPM7_07485</name>
</gene>
<keyword evidence="3" id="KW-1185">Reference proteome</keyword>
<sequence length="194" mass="20410">MLSACSESGTPVPGGAPETTTTDATPPTTTSSAQDDRFGAPDVESPLDAAKQLDDPCTSLTSSQVSGLGLREPAIPGDKSSFDDLGPYCSWRDTANEVDFTVAYIVPNQNGLADLYRGQETGQWAYWEPTTVNGYPGVFQAAADQRQRGQCTVSVGVNDELHFSVTSRRGDPDKACDQVKDIASAVVDTLKGGG</sequence>